<organism evidence="7 8">
    <name type="scientific">Tetracentron sinense</name>
    <name type="common">Spur-leaf</name>
    <dbReference type="NCBI Taxonomy" id="13715"/>
    <lineage>
        <taxon>Eukaryota</taxon>
        <taxon>Viridiplantae</taxon>
        <taxon>Streptophyta</taxon>
        <taxon>Embryophyta</taxon>
        <taxon>Tracheophyta</taxon>
        <taxon>Spermatophyta</taxon>
        <taxon>Magnoliopsida</taxon>
        <taxon>Trochodendrales</taxon>
        <taxon>Trochodendraceae</taxon>
        <taxon>Tetracentron</taxon>
    </lineage>
</organism>
<evidence type="ECO:0000256" key="1">
    <source>
        <dbReference type="ARBA" id="ARBA00022617"/>
    </source>
</evidence>
<dbReference type="Proteomes" id="UP000655225">
    <property type="component" value="Unassembled WGS sequence"/>
</dbReference>
<dbReference type="InterPro" id="IPR018506">
    <property type="entry name" value="Cyt_B5_heme-BS"/>
</dbReference>
<feature type="domain" description="Cytochrome b5 heme-binding" evidence="6">
    <location>
        <begin position="81"/>
        <end position="131"/>
    </location>
</feature>
<evidence type="ECO:0000256" key="5">
    <source>
        <dbReference type="RuleBase" id="RU362121"/>
    </source>
</evidence>
<comment type="similarity">
    <text evidence="4 5">Belongs to the cytochrome b5 family.</text>
</comment>
<dbReference type="OrthoDB" id="260519at2759"/>
<dbReference type="EMBL" id="JABCRI010000009">
    <property type="protein sequence ID" value="KAF8400945.1"/>
    <property type="molecule type" value="Genomic_DNA"/>
</dbReference>
<evidence type="ECO:0000256" key="4">
    <source>
        <dbReference type="ARBA" id="ARBA00038168"/>
    </source>
</evidence>
<dbReference type="Gene3D" id="3.10.120.10">
    <property type="entry name" value="Cytochrome b5-like heme/steroid binding domain"/>
    <property type="match status" value="1"/>
</dbReference>
<proteinExistence type="inferred from homology"/>
<keyword evidence="1 5" id="KW-0349">Heme</keyword>
<keyword evidence="3 5" id="KW-0408">Iron</keyword>
<name>A0A834Z7R6_TETSI</name>
<protein>
    <recommendedName>
        <fullName evidence="6">Cytochrome b5 heme-binding domain-containing protein</fullName>
    </recommendedName>
</protein>
<evidence type="ECO:0000256" key="2">
    <source>
        <dbReference type="ARBA" id="ARBA00022723"/>
    </source>
</evidence>
<gene>
    <name evidence="7" type="ORF">HHK36_014248</name>
</gene>
<dbReference type="PROSITE" id="PS00191">
    <property type="entry name" value="CYTOCHROME_B5_1"/>
    <property type="match status" value="1"/>
</dbReference>
<reference evidence="7 8" key="1">
    <citation type="submission" date="2020-04" db="EMBL/GenBank/DDBJ databases">
        <title>Plant Genome Project.</title>
        <authorList>
            <person name="Zhang R.-G."/>
        </authorList>
    </citation>
    <scope>NUCLEOTIDE SEQUENCE [LARGE SCALE GENOMIC DNA]</scope>
    <source>
        <strain evidence="7">YNK0</strain>
        <tissue evidence="7">Leaf</tissue>
    </source>
</reference>
<accession>A0A834Z7R6</accession>
<dbReference type="PROSITE" id="PS50255">
    <property type="entry name" value="CYTOCHROME_B5_2"/>
    <property type="match status" value="1"/>
</dbReference>
<dbReference type="SMART" id="SM01117">
    <property type="entry name" value="Cyt-b5"/>
    <property type="match status" value="1"/>
</dbReference>
<keyword evidence="8" id="KW-1185">Reference proteome</keyword>
<dbReference type="PRINTS" id="PR00363">
    <property type="entry name" value="CYTOCHROMEB5"/>
</dbReference>
<comment type="caution">
    <text evidence="7">The sequence shown here is derived from an EMBL/GenBank/DDBJ whole genome shotgun (WGS) entry which is preliminary data.</text>
</comment>
<evidence type="ECO:0000313" key="7">
    <source>
        <dbReference type="EMBL" id="KAF8400945.1"/>
    </source>
</evidence>
<dbReference type="Pfam" id="PF00173">
    <property type="entry name" value="Cyt-b5"/>
    <property type="match status" value="1"/>
</dbReference>
<dbReference type="SUPFAM" id="SSF55856">
    <property type="entry name" value="Cytochrome b5-like heme/steroid binding domain"/>
    <property type="match status" value="1"/>
</dbReference>
<evidence type="ECO:0000313" key="8">
    <source>
        <dbReference type="Proteomes" id="UP000655225"/>
    </source>
</evidence>
<dbReference type="InterPro" id="IPR036400">
    <property type="entry name" value="Cyt_B5-like_heme/steroid_sf"/>
</dbReference>
<dbReference type="InterPro" id="IPR001199">
    <property type="entry name" value="Cyt_B5-like_heme/steroid-bd"/>
</dbReference>
<dbReference type="GO" id="GO:0016020">
    <property type="term" value="C:membrane"/>
    <property type="evidence" value="ECO:0007669"/>
    <property type="project" value="TreeGrafter"/>
</dbReference>
<evidence type="ECO:0000259" key="6">
    <source>
        <dbReference type="PROSITE" id="PS50255"/>
    </source>
</evidence>
<keyword evidence="2 5" id="KW-0479">Metal-binding</keyword>
<sequence>MARFNNYICVIEVRARTYAPIDHYGFDSNSRALHPAVFLSGHPKSVVELKSLCITRGLIVGSLSKTRSNHVFKFDSSFEIVYDVTSYVEEHPGGDSILVNAGNDSTEGFYGPQHATRVFDMIDDFYIGDLEH</sequence>
<evidence type="ECO:0000256" key="3">
    <source>
        <dbReference type="ARBA" id="ARBA00023004"/>
    </source>
</evidence>
<dbReference type="AlphaFoldDB" id="A0A834Z7R6"/>
<dbReference type="GO" id="GO:0046872">
    <property type="term" value="F:metal ion binding"/>
    <property type="evidence" value="ECO:0007669"/>
    <property type="project" value="UniProtKB-UniRule"/>
</dbReference>
<dbReference type="PANTHER" id="PTHR19359:SF95">
    <property type="entry name" value="CYTOCHROME B5 TYPE B"/>
    <property type="match status" value="1"/>
</dbReference>
<dbReference type="InterPro" id="IPR050668">
    <property type="entry name" value="Cytochrome_b5"/>
</dbReference>
<dbReference type="GO" id="GO:0020037">
    <property type="term" value="F:heme binding"/>
    <property type="evidence" value="ECO:0007669"/>
    <property type="project" value="UniProtKB-UniRule"/>
</dbReference>
<dbReference type="PANTHER" id="PTHR19359">
    <property type="entry name" value="CYTOCHROME B5"/>
    <property type="match status" value="1"/>
</dbReference>